<dbReference type="InterPro" id="IPR035500">
    <property type="entry name" value="NHR-like_dom_sf"/>
</dbReference>
<evidence type="ECO:0000256" key="3">
    <source>
        <dbReference type="ARBA" id="ARBA00022723"/>
    </source>
</evidence>
<dbReference type="CDD" id="cd06960">
    <property type="entry name" value="NR_DBD_HNF4A"/>
    <property type="match status" value="1"/>
</dbReference>
<accession>A0A915PIV4</accession>
<keyword evidence="16" id="KW-1185">Reference proteome</keyword>
<sequence length="585" mass="66570">MPMIREVMFAASTASAYSHGIKEKPAGNSAVCAVCGDGHAKLHYGILACYGCKGFFRRTLTGKVVHKRLPSRQWLVTFRRFDNNEAHNDDLHCTHLQYDSLNYLDQRNSCRHCRFQRCLEVGMDPKAVRPDRDLTGRQRVPRLRKRPIDEEFLGHMNTAILLFFHMRLQRDNWPRKLPVESHMLLMQLMSIESKIVEEDEGSSKINITENSFKTASLRELFEQRPFLDRRATEVKPTAFLPQIRYEPYRMAQLNELSQIAHRRAIAAVDWVNSLAELVDIIDIEDKVALVKSCYSPLTLFNFSAKTAQSTDNPDILCLCSFSYVPRKLPYEFTETNQLSEDLVDRTLNELVAPLRKLKLKEEEVVPLKAVIILNPNARGLSMAGQQVVSDLRDRVQEVLFQVVKELNPTYTATARFGNLLLLLPTTMVLSGIMNENLQFLQASTRGERGDLLSEMFGEAYTKLHDPVTSTSTLENPAEISLKCANSSNRSDGNTVNHGRFSRDSSTQTSSDDSLKGSSMGTSFSKSLSPPSHVKHFSHRFNTRKVNLNPLQYHFDDGTTNYSLAQDYTDIHNDFGDLFFLMDDIK</sequence>
<keyword evidence="8 12" id="KW-0804">Transcription</keyword>
<feature type="compositionally biased region" description="Polar residues" evidence="13">
    <location>
        <begin position="483"/>
        <end position="496"/>
    </location>
</feature>
<evidence type="ECO:0000256" key="8">
    <source>
        <dbReference type="ARBA" id="ARBA00023163"/>
    </source>
</evidence>
<evidence type="ECO:0000256" key="1">
    <source>
        <dbReference type="ARBA" id="ARBA00004123"/>
    </source>
</evidence>
<dbReference type="Proteomes" id="UP000887581">
    <property type="component" value="Unplaced"/>
</dbReference>
<dbReference type="PRINTS" id="PR00047">
    <property type="entry name" value="STROIDFINGER"/>
</dbReference>
<dbReference type="PROSITE" id="PS51843">
    <property type="entry name" value="NR_LBD"/>
    <property type="match status" value="1"/>
</dbReference>
<dbReference type="InterPro" id="IPR000536">
    <property type="entry name" value="Nucl_hrmn_rcpt_lig-bd"/>
</dbReference>
<dbReference type="InterPro" id="IPR052496">
    <property type="entry name" value="Orphan_Nuclear_Rcpt"/>
</dbReference>
<evidence type="ECO:0000313" key="17">
    <source>
        <dbReference type="WBParaSite" id="sdigi.contig19.g1676.t1"/>
    </source>
</evidence>
<dbReference type="GO" id="GO:0008270">
    <property type="term" value="F:zinc ion binding"/>
    <property type="evidence" value="ECO:0007669"/>
    <property type="project" value="UniProtKB-KW"/>
</dbReference>
<keyword evidence="7 12" id="KW-0238">DNA-binding</keyword>
<dbReference type="SMART" id="SM00430">
    <property type="entry name" value="HOLI"/>
    <property type="match status" value="1"/>
</dbReference>
<evidence type="ECO:0000256" key="6">
    <source>
        <dbReference type="ARBA" id="ARBA00023015"/>
    </source>
</evidence>
<dbReference type="GO" id="GO:0003700">
    <property type="term" value="F:DNA-binding transcription factor activity"/>
    <property type="evidence" value="ECO:0007669"/>
    <property type="project" value="InterPro"/>
</dbReference>
<dbReference type="SMART" id="SM00399">
    <property type="entry name" value="ZnF_C4"/>
    <property type="match status" value="1"/>
</dbReference>
<evidence type="ECO:0000256" key="10">
    <source>
        <dbReference type="ARBA" id="ARBA00023242"/>
    </source>
</evidence>
<dbReference type="Pfam" id="PF00104">
    <property type="entry name" value="Hormone_recep"/>
    <property type="match status" value="1"/>
</dbReference>
<dbReference type="PANTHER" id="PTHR47519">
    <property type="entry name" value="NUCLEAR HORMONE RECEPTOR FAMILY MEMBER NHR-31-RELATED"/>
    <property type="match status" value="1"/>
</dbReference>
<evidence type="ECO:0000256" key="4">
    <source>
        <dbReference type="ARBA" id="ARBA00022771"/>
    </source>
</evidence>
<keyword evidence="6 12" id="KW-0805">Transcription regulation</keyword>
<comment type="subcellular location">
    <subcellularLocation>
        <location evidence="1 12">Nucleus</location>
    </subcellularLocation>
</comment>
<reference evidence="17" key="1">
    <citation type="submission" date="2022-11" db="UniProtKB">
        <authorList>
            <consortium name="WormBaseParasite"/>
        </authorList>
    </citation>
    <scope>IDENTIFICATION</scope>
</reference>
<evidence type="ECO:0000256" key="9">
    <source>
        <dbReference type="ARBA" id="ARBA00023170"/>
    </source>
</evidence>
<evidence type="ECO:0000256" key="2">
    <source>
        <dbReference type="ARBA" id="ARBA00005993"/>
    </source>
</evidence>
<evidence type="ECO:0000259" key="15">
    <source>
        <dbReference type="PROSITE" id="PS51843"/>
    </source>
</evidence>
<dbReference type="InterPro" id="IPR049636">
    <property type="entry name" value="HNF4-like_DBD"/>
</dbReference>
<comment type="function">
    <text evidence="11">Orphan nuclear receptor.</text>
</comment>
<dbReference type="CDD" id="cd06157">
    <property type="entry name" value="NR_LBD"/>
    <property type="match status" value="1"/>
</dbReference>
<dbReference type="InterPro" id="IPR001723">
    <property type="entry name" value="Nuclear_hrmn_rcpt"/>
</dbReference>
<dbReference type="PROSITE" id="PS51030">
    <property type="entry name" value="NUCLEAR_REC_DBD_2"/>
    <property type="match status" value="1"/>
</dbReference>
<keyword evidence="3 12" id="KW-0479">Metal-binding</keyword>
<dbReference type="InterPro" id="IPR001628">
    <property type="entry name" value="Znf_hrmn_rcpt"/>
</dbReference>
<feature type="domain" description="Nuclear receptor" evidence="14">
    <location>
        <begin position="29"/>
        <end position="130"/>
    </location>
</feature>
<keyword evidence="5 12" id="KW-0862">Zinc</keyword>
<dbReference type="PANTHER" id="PTHR47519:SF1">
    <property type="entry name" value="NUCLEAR HORMONE RECEPTOR FAMILY MEMBER NHR-31"/>
    <property type="match status" value="1"/>
</dbReference>
<evidence type="ECO:0000256" key="13">
    <source>
        <dbReference type="SAM" id="MobiDB-lite"/>
    </source>
</evidence>
<dbReference type="PROSITE" id="PS00031">
    <property type="entry name" value="NUCLEAR_REC_DBD_1"/>
    <property type="match status" value="1"/>
</dbReference>
<name>A0A915PIV4_9BILA</name>
<dbReference type="WBParaSite" id="sdigi.contig19.g1676.t1">
    <property type="protein sequence ID" value="sdigi.contig19.g1676.t1"/>
    <property type="gene ID" value="sdigi.contig19.g1676"/>
</dbReference>
<evidence type="ECO:0000313" key="16">
    <source>
        <dbReference type="Proteomes" id="UP000887581"/>
    </source>
</evidence>
<proteinExistence type="inferred from homology"/>
<dbReference type="GO" id="GO:0000978">
    <property type="term" value="F:RNA polymerase II cis-regulatory region sequence-specific DNA binding"/>
    <property type="evidence" value="ECO:0007669"/>
    <property type="project" value="InterPro"/>
</dbReference>
<dbReference type="Gene3D" id="1.10.565.10">
    <property type="entry name" value="Retinoid X Receptor"/>
    <property type="match status" value="1"/>
</dbReference>
<dbReference type="GO" id="GO:0005634">
    <property type="term" value="C:nucleus"/>
    <property type="evidence" value="ECO:0007669"/>
    <property type="project" value="UniProtKB-SubCell"/>
</dbReference>
<protein>
    <submittedName>
        <fullName evidence="17">Uncharacterized protein</fullName>
    </submittedName>
</protein>
<evidence type="ECO:0000256" key="11">
    <source>
        <dbReference type="ARBA" id="ARBA00037512"/>
    </source>
</evidence>
<dbReference type="SUPFAM" id="SSF57716">
    <property type="entry name" value="Glucocorticoid receptor-like (DNA-binding domain)"/>
    <property type="match status" value="1"/>
</dbReference>
<keyword evidence="4 12" id="KW-0863">Zinc-finger</keyword>
<dbReference type="Pfam" id="PF00105">
    <property type="entry name" value="zf-C4"/>
    <property type="match status" value="2"/>
</dbReference>
<evidence type="ECO:0000256" key="5">
    <source>
        <dbReference type="ARBA" id="ARBA00022833"/>
    </source>
</evidence>
<dbReference type="Gene3D" id="3.30.50.10">
    <property type="entry name" value="Erythroid Transcription Factor GATA-1, subunit A"/>
    <property type="match status" value="1"/>
</dbReference>
<comment type="similarity">
    <text evidence="2 12">Belongs to the nuclear hormone receptor family.</text>
</comment>
<evidence type="ECO:0000256" key="12">
    <source>
        <dbReference type="RuleBase" id="RU004334"/>
    </source>
</evidence>
<keyword evidence="9 12" id="KW-0675">Receptor</keyword>
<feature type="compositionally biased region" description="Polar residues" evidence="13">
    <location>
        <begin position="515"/>
        <end position="529"/>
    </location>
</feature>
<evidence type="ECO:0000259" key="14">
    <source>
        <dbReference type="PROSITE" id="PS51030"/>
    </source>
</evidence>
<keyword evidence="10 12" id="KW-0539">Nucleus</keyword>
<dbReference type="SUPFAM" id="SSF48508">
    <property type="entry name" value="Nuclear receptor ligand-binding domain"/>
    <property type="match status" value="1"/>
</dbReference>
<organism evidence="16 17">
    <name type="scientific">Setaria digitata</name>
    <dbReference type="NCBI Taxonomy" id="48799"/>
    <lineage>
        <taxon>Eukaryota</taxon>
        <taxon>Metazoa</taxon>
        <taxon>Ecdysozoa</taxon>
        <taxon>Nematoda</taxon>
        <taxon>Chromadorea</taxon>
        <taxon>Rhabditida</taxon>
        <taxon>Spirurina</taxon>
        <taxon>Spiruromorpha</taxon>
        <taxon>Filarioidea</taxon>
        <taxon>Setariidae</taxon>
        <taxon>Setaria</taxon>
    </lineage>
</organism>
<dbReference type="PRINTS" id="PR00398">
    <property type="entry name" value="STRDHORMONER"/>
</dbReference>
<dbReference type="AlphaFoldDB" id="A0A915PIV4"/>
<evidence type="ECO:0000256" key="7">
    <source>
        <dbReference type="ARBA" id="ARBA00023125"/>
    </source>
</evidence>
<dbReference type="InterPro" id="IPR013088">
    <property type="entry name" value="Znf_NHR/GATA"/>
</dbReference>
<feature type="domain" description="NR LBD" evidence="15">
    <location>
        <begin position="180"/>
        <end position="459"/>
    </location>
</feature>
<feature type="region of interest" description="Disordered" evidence="13">
    <location>
        <begin position="482"/>
        <end position="534"/>
    </location>
</feature>